<evidence type="ECO:0000313" key="2">
    <source>
        <dbReference type="EMBL" id="PJR11355.1"/>
    </source>
</evidence>
<dbReference type="Gene3D" id="3.90.190.10">
    <property type="entry name" value="Protein tyrosine phosphatase superfamily"/>
    <property type="match status" value="1"/>
</dbReference>
<dbReference type="InterPro" id="IPR000387">
    <property type="entry name" value="Tyr_Pase_dom"/>
</dbReference>
<dbReference type="PROSITE" id="PS00383">
    <property type="entry name" value="TYR_PHOSPHATASE_1"/>
    <property type="match status" value="1"/>
</dbReference>
<protein>
    <submittedName>
        <fullName evidence="2">Protein-tyrosine-phosphatase</fullName>
    </submittedName>
</protein>
<sequence>MDVIFTPELTVCGIEELPSQSTRNVTHVLSLIDPEYPELDAFQTYGKHHRTTLRFHDIIAEAPGRVMPHPDHVAEILRFGTDFQSRQDANGSSHLLVHCHMGVSRSTAAMLSLMAQANPDESAEDLFARLIVIRPQAWPNSQMIRFADEQLGRKGDLTAALGRHYGRQIKSRPQFTEWMTTLGRQAELQMAVLN</sequence>
<evidence type="ECO:0000313" key="3">
    <source>
        <dbReference type="Proteomes" id="UP000231987"/>
    </source>
</evidence>
<comment type="caution">
    <text evidence="2">The sequence shown here is derived from an EMBL/GenBank/DDBJ whole genome shotgun (WGS) entry which is preliminary data.</text>
</comment>
<organism evidence="2 3">
    <name type="scientific">Rhizobium meliloti</name>
    <name type="common">Ensifer meliloti</name>
    <name type="synonym">Sinorhizobium meliloti</name>
    <dbReference type="NCBI Taxonomy" id="382"/>
    <lineage>
        <taxon>Bacteria</taxon>
        <taxon>Pseudomonadati</taxon>
        <taxon>Pseudomonadota</taxon>
        <taxon>Alphaproteobacteria</taxon>
        <taxon>Hyphomicrobiales</taxon>
        <taxon>Rhizobiaceae</taxon>
        <taxon>Sinorhizobium/Ensifer group</taxon>
        <taxon>Sinorhizobium</taxon>
    </lineage>
</organism>
<dbReference type="PROSITE" id="PS50056">
    <property type="entry name" value="TYR_PHOSPHATASE_2"/>
    <property type="match status" value="1"/>
</dbReference>
<dbReference type="EMBL" id="NJGD01000020">
    <property type="protein sequence ID" value="PJR11355.1"/>
    <property type="molecule type" value="Genomic_DNA"/>
</dbReference>
<feature type="domain" description="Tyrosine specific protein phosphatases" evidence="1">
    <location>
        <begin position="74"/>
        <end position="145"/>
    </location>
</feature>
<reference evidence="2 3" key="1">
    <citation type="submission" date="2017-06" db="EMBL/GenBank/DDBJ databases">
        <title>Ensifer strains isolated from leguminous trees and herbs display diverse denitrification phenotypes with some acting as strong N2O sinks.</title>
        <authorList>
            <person name="Woliy K."/>
            <person name="Mania D."/>
            <person name="Bakken L.R."/>
            <person name="Frostegard A."/>
        </authorList>
    </citation>
    <scope>NUCLEOTIDE SEQUENCE [LARGE SCALE GENOMIC DNA]</scope>
    <source>
        <strain evidence="2 3">AC50a</strain>
    </source>
</reference>
<dbReference type="SUPFAM" id="SSF52799">
    <property type="entry name" value="(Phosphotyrosine protein) phosphatases II"/>
    <property type="match status" value="1"/>
</dbReference>
<dbReference type="AlphaFoldDB" id="A0A2J0YV63"/>
<dbReference type="InterPro" id="IPR016130">
    <property type="entry name" value="Tyr_Pase_AS"/>
</dbReference>
<proteinExistence type="predicted"/>
<gene>
    <name evidence="2" type="ORF">CEJ86_28215</name>
</gene>
<dbReference type="Proteomes" id="UP000231987">
    <property type="component" value="Unassembled WGS sequence"/>
</dbReference>
<name>A0A2J0YV63_RHIML</name>
<accession>A0A2J0YV63</accession>
<evidence type="ECO:0000259" key="1">
    <source>
        <dbReference type="PROSITE" id="PS50056"/>
    </source>
</evidence>
<dbReference type="RefSeq" id="WP_100674377.1">
    <property type="nucleotide sequence ID" value="NZ_NJGD01000020.1"/>
</dbReference>
<dbReference type="InterPro" id="IPR029021">
    <property type="entry name" value="Prot-tyrosine_phosphatase-like"/>
</dbReference>